<sequence>MKKETRLLALLAILVASFSYQGASAQAELDKGNLLLNAGVGFGYYYAGGVSINLNAEYSITPEVGVGGYFAYTHWENDWRYGVNRYEISYNFIDIGVRGSYHFAKLFGVNNPNFDPYAGAFLGIVTSSNDYDGDGYDDDDYDGGLRTGIHAGARYYFAPNFAGYGELGIGLSPLVLGVTLKL</sequence>
<name>A0AAP2D8G4_9BACT</name>
<dbReference type="Pfam" id="PF13505">
    <property type="entry name" value="OMP_b-brl"/>
    <property type="match status" value="1"/>
</dbReference>
<evidence type="ECO:0000259" key="3">
    <source>
        <dbReference type="Pfam" id="PF13505"/>
    </source>
</evidence>
<gene>
    <name evidence="4" type="ORF">KK078_09955</name>
</gene>
<dbReference type="AlphaFoldDB" id="A0AAP2D8G4"/>
<keyword evidence="5" id="KW-1185">Reference proteome</keyword>
<keyword evidence="1 2" id="KW-0732">Signal</keyword>
<evidence type="ECO:0000313" key="4">
    <source>
        <dbReference type="EMBL" id="MBT1686882.1"/>
    </source>
</evidence>
<comment type="caution">
    <text evidence="4">The sequence shown here is derived from an EMBL/GenBank/DDBJ whole genome shotgun (WGS) entry which is preliminary data.</text>
</comment>
<feature type="signal peptide" evidence="2">
    <location>
        <begin position="1"/>
        <end position="25"/>
    </location>
</feature>
<dbReference type="Gene3D" id="2.40.160.20">
    <property type="match status" value="1"/>
</dbReference>
<dbReference type="SUPFAM" id="SSF56925">
    <property type="entry name" value="OMPA-like"/>
    <property type="match status" value="1"/>
</dbReference>
<dbReference type="InterPro" id="IPR011250">
    <property type="entry name" value="OMP/PagP_B-barrel"/>
</dbReference>
<dbReference type="Proteomes" id="UP001319180">
    <property type="component" value="Unassembled WGS sequence"/>
</dbReference>
<evidence type="ECO:0000256" key="2">
    <source>
        <dbReference type="SAM" id="SignalP"/>
    </source>
</evidence>
<feature type="chain" id="PRO_5042861360" evidence="2">
    <location>
        <begin position="26"/>
        <end position="182"/>
    </location>
</feature>
<feature type="domain" description="Outer membrane protein beta-barrel" evidence="3">
    <location>
        <begin position="13"/>
        <end position="166"/>
    </location>
</feature>
<organism evidence="4 5">
    <name type="scientific">Dawidia soli</name>
    <dbReference type="NCBI Taxonomy" id="2782352"/>
    <lineage>
        <taxon>Bacteria</taxon>
        <taxon>Pseudomonadati</taxon>
        <taxon>Bacteroidota</taxon>
        <taxon>Cytophagia</taxon>
        <taxon>Cytophagales</taxon>
        <taxon>Chryseotaleaceae</taxon>
        <taxon>Dawidia</taxon>
    </lineage>
</organism>
<protein>
    <submittedName>
        <fullName evidence="4">Outer membrane beta-barrel protein</fullName>
    </submittedName>
</protein>
<dbReference type="EMBL" id="JAHESC010000011">
    <property type="protein sequence ID" value="MBT1686882.1"/>
    <property type="molecule type" value="Genomic_DNA"/>
</dbReference>
<proteinExistence type="predicted"/>
<reference evidence="4 5" key="1">
    <citation type="submission" date="2021-05" db="EMBL/GenBank/DDBJ databases">
        <title>A Polyphasic approach of four new species of the genus Ohtaekwangia: Ohtaekwangia histidinii sp. nov., Ohtaekwangia cretensis sp. nov., Ohtaekwangia indiensis sp. nov., Ohtaekwangia reichenbachii sp. nov. from diverse environment.</title>
        <authorList>
            <person name="Octaviana S."/>
        </authorList>
    </citation>
    <scope>NUCLEOTIDE SEQUENCE [LARGE SCALE GENOMIC DNA]</scope>
    <source>
        <strain evidence="4 5">PWU37</strain>
    </source>
</reference>
<dbReference type="RefSeq" id="WP_254090116.1">
    <property type="nucleotide sequence ID" value="NZ_JAHESC010000011.1"/>
</dbReference>
<accession>A0AAP2D8G4</accession>
<evidence type="ECO:0000313" key="5">
    <source>
        <dbReference type="Proteomes" id="UP001319180"/>
    </source>
</evidence>
<evidence type="ECO:0000256" key="1">
    <source>
        <dbReference type="ARBA" id="ARBA00022729"/>
    </source>
</evidence>
<dbReference type="InterPro" id="IPR027385">
    <property type="entry name" value="Beta-barrel_OMP"/>
</dbReference>